<evidence type="ECO:0000256" key="3">
    <source>
        <dbReference type="ARBA" id="ARBA00010541"/>
    </source>
</evidence>
<evidence type="ECO:0000313" key="16">
    <source>
        <dbReference type="Proteomes" id="UP000494252"/>
    </source>
</evidence>
<dbReference type="InterPro" id="IPR036034">
    <property type="entry name" value="PDZ_sf"/>
</dbReference>
<dbReference type="InterPro" id="IPR009003">
    <property type="entry name" value="Peptidase_S1_PA"/>
</dbReference>
<dbReference type="EMBL" id="CADIKI010000009">
    <property type="protein sequence ID" value="CAB3793273.1"/>
    <property type="molecule type" value="Genomic_DNA"/>
</dbReference>
<proteinExistence type="inferred from homology"/>
<feature type="chain" id="PRO_5026718513" description="Probable periplasmic serine endoprotease DegP-like" evidence="13">
    <location>
        <begin position="25"/>
        <end position="473"/>
    </location>
</feature>
<keyword evidence="16" id="KW-1185">Reference proteome</keyword>
<dbReference type="SUPFAM" id="SSF50156">
    <property type="entry name" value="PDZ domain-like"/>
    <property type="match status" value="2"/>
</dbReference>
<sequence length="473" mass="48286">MTTRKHWRGSAAACVVLAIAGTYAISHREADASVSNAHGEVSAAGASAGITGTRSSAPDFSGIVSRYGPAVVHIGAKHAATGGEDGEGGRGGEALGSGFIISQDGYVLTNNHVVEGAEKVTVKLTDGREFRARVVGTDKTSDVAVLKIDASNLPTVKIGDPANSKVGEWVVAIGSPYGFDSTVTSGIISAKARQFSDDSPIPFIQTDVPVNPGNSGGPLFNLNGEVIGINSMIYSRTGGFQGLSFAIPIDAAMHVKDQLVSTGHVSRGRIGVGVQPVSAEQAKSLGLASTHGALVGSVDPSGPAQAAGLRQGDVIVSVNGTRIEGTRELVGQVSQLTPGSTATLSVWRNGAERKLSVTVGVQSSQVASESPRARQPQQQPQPEQSRPRLGVAVRPLTADEQQEASLPGGVLVQQAGGPAAAAGIQAGDIIVAVDGKLIRGVQQLKQMIAQADDSVSLTVVRDGEEASVIVNLG</sequence>
<dbReference type="Gene3D" id="2.40.10.120">
    <property type="match status" value="1"/>
</dbReference>
<evidence type="ECO:0000256" key="10">
    <source>
        <dbReference type="ARBA" id="ARBA00023016"/>
    </source>
</evidence>
<reference evidence="15 16" key="1">
    <citation type="submission" date="2020-04" db="EMBL/GenBank/DDBJ databases">
        <authorList>
            <person name="De Canck E."/>
        </authorList>
    </citation>
    <scope>NUCLEOTIDE SEQUENCE [LARGE SCALE GENOMIC DNA]</scope>
    <source>
        <strain evidence="15 16">LMG 27177</strain>
    </source>
</reference>
<protein>
    <recommendedName>
        <fullName evidence="5">Probable periplasmic serine endoprotease DegP-like</fullName>
        <ecNumber evidence="4">3.4.21.107</ecNumber>
    </recommendedName>
    <alternativeName>
        <fullName evidence="11">Protease Do</fullName>
    </alternativeName>
</protein>
<evidence type="ECO:0000259" key="14">
    <source>
        <dbReference type="PROSITE" id="PS50106"/>
    </source>
</evidence>
<dbReference type="Pfam" id="PF17820">
    <property type="entry name" value="PDZ_6"/>
    <property type="match status" value="1"/>
</dbReference>
<evidence type="ECO:0000256" key="7">
    <source>
        <dbReference type="ARBA" id="ARBA00022764"/>
    </source>
</evidence>
<keyword evidence="10" id="KW-0346">Stress response</keyword>
<dbReference type="PROSITE" id="PS50106">
    <property type="entry name" value="PDZ"/>
    <property type="match status" value="2"/>
</dbReference>
<dbReference type="GO" id="GO:0006508">
    <property type="term" value="P:proteolysis"/>
    <property type="evidence" value="ECO:0007669"/>
    <property type="project" value="UniProtKB-KW"/>
</dbReference>
<keyword evidence="6" id="KW-0645">Protease</keyword>
<evidence type="ECO:0000256" key="8">
    <source>
        <dbReference type="ARBA" id="ARBA00022801"/>
    </source>
</evidence>
<feature type="domain" description="PDZ" evidence="14">
    <location>
        <begin position="389"/>
        <end position="463"/>
    </location>
</feature>
<dbReference type="CDD" id="cd10839">
    <property type="entry name" value="cpPDZ1_DegP-like"/>
    <property type="match status" value="1"/>
</dbReference>
<evidence type="ECO:0000256" key="13">
    <source>
        <dbReference type="SAM" id="SignalP"/>
    </source>
</evidence>
<dbReference type="InterPro" id="IPR001478">
    <property type="entry name" value="PDZ"/>
</dbReference>
<accession>A0A6J5GB36</accession>
<evidence type="ECO:0000256" key="12">
    <source>
        <dbReference type="SAM" id="MobiDB-lite"/>
    </source>
</evidence>
<keyword evidence="9" id="KW-0720">Serine protease</keyword>
<dbReference type="PANTHER" id="PTHR22939">
    <property type="entry name" value="SERINE PROTEASE FAMILY S1C HTRA-RELATED"/>
    <property type="match status" value="1"/>
</dbReference>
<organism evidence="15 16">
    <name type="scientific">Paraburkholderia fynbosensis</name>
    <dbReference type="NCBI Taxonomy" id="1200993"/>
    <lineage>
        <taxon>Bacteria</taxon>
        <taxon>Pseudomonadati</taxon>
        <taxon>Pseudomonadota</taxon>
        <taxon>Betaproteobacteria</taxon>
        <taxon>Burkholderiales</taxon>
        <taxon>Burkholderiaceae</taxon>
        <taxon>Paraburkholderia</taxon>
    </lineage>
</organism>
<evidence type="ECO:0000256" key="11">
    <source>
        <dbReference type="ARBA" id="ARBA00032850"/>
    </source>
</evidence>
<gene>
    <name evidence="15" type="ORF">LMG27177_03363</name>
</gene>
<evidence type="ECO:0000256" key="4">
    <source>
        <dbReference type="ARBA" id="ARBA00013035"/>
    </source>
</evidence>
<evidence type="ECO:0000256" key="9">
    <source>
        <dbReference type="ARBA" id="ARBA00022825"/>
    </source>
</evidence>
<comment type="subcellular location">
    <subcellularLocation>
        <location evidence="2">Periplasm</location>
    </subcellularLocation>
</comment>
<evidence type="ECO:0000256" key="5">
    <source>
        <dbReference type="ARBA" id="ARBA00013958"/>
    </source>
</evidence>
<evidence type="ECO:0000256" key="6">
    <source>
        <dbReference type="ARBA" id="ARBA00022670"/>
    </source>
</evidence>
<evidence type="ECO:0000256" key="1">
    <source>
        <dbReference type="ARBA" id="ARBA00001772"/>
    </source>
</evidence>
<dbReference type="PANTHER" id="PTHR22939:SF130">
    <property type="entry name" value="PERIPLASMIC SERINE ENDOPROTEASE DEGP-LIKE-RELATED"/>
    <property type="match status" value="1"/>
</dbReference>
<dbReference type="SUPFAM" id="SSF50494">
    <property type="entry name" value="Trypsin-like serine proteases"/>
    <property type="match status" value="1"/>
</dbReference>
<dbReference type="RefSeq" id="WP_175161282.1">
    <property type="nucleotide sequence ID" value="NZ_CADIKI010000009.1"/>
</dbReference>
<feature type="signal peptide" evidence="13">
    <location>
        <begin position="1"/>
        <end position="24"/>
    </location>
</feature>
<dbReference type="Gene3D" id="2.30.42.10">
    <property type="match status" value="2"/>
</dbReference>
<dbReference type="AlphaFoldDB" id="A0A6J5GB36"/>
<dbReference type="GO" id="GO:0004252">
    <property type="term" value="F:serine-type endopeptidase activity"/>
    <property type="evidence" value="ECO:0007669"/>
    <property type="project" value="InterPro"/>
</dbReference>
<dbReference type="Pfam" id="PF13180">
    <property type="entry name" value="PDZ_2"/>
    <property type="match status" value="1"/>
</dbReference>
<feature type="region of interest" description="Disordered" evidence="12">
    <location>
        <begin position="360"/>
        <end position="388"/>
    </location>
</feature>
<dbReference type="Pfam" id="PF13365">
    <property type="entry name" value="Trypsin_2"/>
    <property type="match status" value="1"/>
</dbReference>
<comment type="similarity">
    <text evidence="3">Belongs to the peptidase S1C family.</text>
</comment>
<dbReference type="InterPro" id="IPR041489">
    <property type="entry name" value="PDZ_6"/>
</dbReference>
<dbReference type="SMART" id="SM00228">
    <property type="entry name" value="PDZ"/>
    <property type="match status" value="2"/>
</dbReference>
<keyword evidence="8" id="KW-0378">Hydrolase</keyword>
<comment type="catalytic activity">
    <reaction evidence="1">
        <text>Acts on substrates that are at least partially unfolded. The cleavage site P1 residue is normally between a pair of hydrophobic residues, such as Val-|-Val.</text>
        <dbReference type="EC" id="3.4.21.107"/>
    </reaction>
</comment>
<dbReference type="InterPro" id="IPR001940">
    <property type="entry name" value="Peptidase_S1C"/>
</dbReference>
<dbReference type="EC" id="3.4.21.107" evidence="4"/>
<feature type="domain" description="PDZ" evidence="14">
    <location>
        <begin position="259"/>
        <end position="325"/>
    </location>
</feature>
<name>A0A6J5GB36_9BURK</name>
<dbReference type="Proteomes" id="UP000494252">
    <property type="component" value="Unassembled WGS sequence"/>
</dbReference>
<keyword evidence="7" id="KW-0574">Periplasm</keyword>
<keyword evidence="13" id="KW-0732">Signal</keyword>
<evidence type="ECO:0000313" key="15">
    <source>
        <dbReference type="EMBL" id="CAB3793273.1"/>
    </source>
</evidence>
<feature type="compositionally biased region" description="Low complexity" evidence="12">
    <location>
        <begin position="368"/>
        <end position="388"/>
    </location>
</feature>
<dbReference type="PRINTS" id="PR00834">
    <property type="entry name" value="PROTEASES2C"/>
</dbReference>
<evidence type="ECO:0000256" key="2">
    <source>
        <dbReference type="ARBA" id="ARBA00004418"/>
    </source>
</evidence>